<keyword evidence="2 5" id="KW-0812">Transmembrane</keyword>
<protein>
    <recommendedName>
        <fullName evidence="8">Glucose receptor Git3 N-terminal domain-containing protein</fullName>
    </recommendedName>
</protein>
<dbReference type="Pfam" id="PF05462">
    <property type="entry name" value="Dicty_CAR"/>
    <property type="match status" value="1"/>
</dbReference>
<dbReference type="STRING" id="686832.A0A0C3BJ03"/>
<feature type="transmembrane region" description="Helical" evidence="5">
    <location>
        <begin position="55"/>
        <end position="75"/>
    </location>
</feature>
<organism evidence="6 7">
    <name type="scientific">Hebeloma cylindrosporum</name>
    <dbReference type="NCBI Taxonomy" id="76867"/>
    <lineage>
        <taxon>Eukaryota</taxon>
        <taxon>Fungi</taxon>
        <taxon>Dikarya</taxon>
        <taxon>Basidiomycota</taxon>
        <taxon>Agaricomycotina</taxon>
        <taxon>Agaricomycetes</taxon>
        <taxon>Agaricomycetidae</taxon>
        <taxon>Agaricales</taxon>
        <taxon>Agaricineae</taxon>
        <taxon>Hymenogastraceae</taxon>
        <taxon>Hebeloma</taxon>
    </lineage>
</organism>
<sequence>MASTLHPFPSKTIYDQAHDFGVFFIGLAGLSSSIAIVYLFIFHRLKLKTFNDTHLFAYFLSLLVANIFQCVGTVINFEWVAQGGVILGLTCTFQGAFKQAGNLAVSVWSLIIAMHVFNVLFLRISVPKVIHIGALCFAWSFIFFIVLVGRFAMQRPELGPYYGISGAWCWISPNYPKERMFLEYFFAFISIGISFFLYIAALLRIRGNLVRDSTYGWRVRFLPKGEDWRLAIGQDIVDKNMLRVVRRMIWYPVVYSVILVPISILRIYEFNGNSVPFVLTAIAGVLFNFMGLINVIFLIYAERCLPKTRSILPQLSAKRERSRYSISKSGGVIPFTIRRSEVHDEYMNGRAQRIVVHLPTVPPNTFVAPDSWKTSAPKGKLY</sequence>
<dbReference type="Proteomes" id="UP000053424">
    <property type="component" value="Unassembled WGS sequence"/>
</dbReference>
<keyword evidence="7" id="KW-1185">Reference proteome</keyword>
<feature type="transmembrane region" description="Helical" evidence="5">
    <location>
        <begin position="129"/>
        <end position="153"/>
    </location>
</feature>
<feature type="transmembrane region" description="Helical" evidence="5">
    <location>
        <begin position="20"/>
        <end position="43"/>
    </location>
</feature>
<reference evidence="7" key="2">
    <citation type="submission" date="2015-01" db="EMBL/GenBank/DDBJ databases">
        <title>Evolutionary Origins and Diversification of the Mycorrhizal Mutualists.</title>
        <authorList>
            <consortium name="DOE Joint Genome Institute"/>
            <consortium name="Mycorrhizal Genomics Consortium"/>
            <person name="Kohler A."/>
            <person name="Kuo A."/>
            <person name="Nagy L.G."/>
            <person name="Floudas D."/>
            <person name="Copeland A."/>
            <person name="Barry K.W."/>
            <person name="Cichocki N."/>
            <person name="Veneault-Fourrey C."/>
            <person name="LaButti K."/>
            <person name="Lindquist E.A."/>
            <person name="Lipzen A."/>
            <person name="Lundell T."/>
            <person name="Morin E."/>
            <person name="Murat C."/>
            <person name="Riley R."/>
            <person name="Ohm R."/>
            <person name="Sun H."/>
            <person name="Tunlid A."/>
            <person name="Henrissat B."/>
            <person name="Grigoriev I.V."/>
            <person name="Hibbett D.S."/>
            <person name="Martin F."/>
        </authorList>
    </citation>
    <scope>NUCLEOTIDE SEQUENCE [LARGE SCALE GENOMIC DNA]</scope>
    <source>
        <strain evidence="7">h7</strain>
    </source>
</reference>
<dbReference type="GO" id="GO:0007189">
    <property type="term" value="P:adenylate cyclase-activating G protein-coupled receptor signaling pathway"/>
    <property type="evidence" value="ECO:0007669"/>
    <property type="project" value="TreeGrafter"/>
</dbReference>
<gene>
    <name evidence="6" type="ORF">M413DRAFT_31504</name>
</gene>
<feature type="transmembrane region" description="Helical" evidence="5">
    <location>
        <begin position="103"/>
        <end position="122"/>
    </location>
</feature>
<keyword evidence="3 5" id="KW-1133">Transmembrane helix</keyword>
<evidence type="ECO:0000256" key="1">
    <source>
        <dbReference type="ARBA" id="ARBA00004141"/>
    </source>
</evidence>
<dbReference type="Gene3D" id="1.20.1070.10">
    <property type="entry name" value="Rhodopsin 7-helix transmembrane proteins"/>
    <property type="match status" value="1"/>
</dbReference>
<dbReference type="PANTHER" id="PTHR23112:SF37">
    <property type="entry name" value="G PROTEIN-COUPLED RECEPTOR GPR1"/>
    <property type="match status" value="1"/>
</dbReference>
<dbReference type="GO" id="GO:0004930">
    <property type="term" value="F:G protein-coupled receptor activity"/>
    <property type="evidence" value="ECO:0007669"/>
    <property type="project" value="TreeGrafter"/>
</dbReference>
<reference evidence="6 7" key="1">
    <citation type="submission" date="2014-04" db="EMBL/GenBank/DDBJ databases">
        <authorList>
            <consortium name="DOE Joint Genome Institute"/>
            <person name="Kuo A."/>
            <person name="Gay G."/>
            <person name="Dore J."/>
            <person name="Kohler A."/>
            <person name="Nagy L.G."/>
            <person name="Floudas D."/>
            <person name="Copeland A."/>
            <person name="Barry K.W."/>
            <person name="Cichocki N."/>
            <person name="Veneault-Fourrey C."/>
            <person name="LaButti K."/>
            <person name="Lindquist E.A."/>
            <person name="Lipzen A."/>
            <person name="Lundell T."/>
            <person name="Morin E."/>
            <person name="Murat C."/>
            <person name="Sun H."/>
            <person name="Tunlid A."/>
            <person name="Henrissat B."/>
            <person name="Grigoriev I.V."/>
            <person name="Hibbett D.S."/>
            <person name="Martin F."/>
            <person name="Nordberg H.P."/>
            <person name="Cantor M.N."/>
            <person name="Hua S.X."/>
        </authorList>
    </citation>
    <scope>NUCLEOTIDE SEQUENCE [LARGE SCALE GENOMIC DNA]</scope>
    <source>
        <strain evidence="7">h7</strain>
    </source>
</reference>
<comment type="subcellular location">
    <subcellularLocation>
        <location evidence="1">Membrane</location>
        <topology evidence="1">Multi-pass membrane protein</topology>
    </subcellularLocation>
</comment>
<feature type="transmembrane region" description="Helical" evidence="5">
    <location>
        <begin position="184"/>
        <end position="203"/>
    </location>
</feature>
<evidence type="ECO:0008006" key="8">
    <source>
        <dbReference type="Google" id="ProtNLM"/>
    </source>
</evidence>
<keyword evidence="4 5" id="KW-0472">Membrane</keyword>
<dbReference type="PANTHER" id="PTHR23112">
    <property type="entry name" value="G PROTEIN-COUPLED RECEPTOR 157-RELATED"/>
    <property type="match status" value="1"/>
</dbReference>
<evidence type="ECO:0000313" key="6">
    <source>
        <dbReference type="EMBL" id="KIM36665.1"/>
    </source>
</evidence>
<dbReference type="HOGENOM" id="CLU_027149_4_1_1"/>
<dbReference type="AlphaFoldDB" id="A0A0C3BJ03"/>
<feature type="transmembrane region" description="Helical" evidence="5">
    <location>
        <begin position="274"/>
        <end position="300"/>
    </location>
</feature>
<evidence type="ECO:0000256" key="3">
    <source>
        <dbReference type="ARBA" id="ARBA00022989"/>
    </source>
</evidence>
<dbReference type="OrthoDB" id="100006at2759"/>
<evidence type="ECO:0000256" key="5">
    <source>
        <dbReference type="SAM" id="Phobius"/>
    </source>
</evidence>
<dbReference type="GO" id="GO:0005886">
    <property type="term" value="C:plasma membrane"/>
    <property type="evidence" value="ECO:0007669"/>
    <property type="project" value="TreeGrafter"/>
</dbReference>
<proteinExistence type="predicted"/>
<dbReference type="EMBL" id="KN831803">
    <property type="protein sequence ID" value="KIM36665.1"/>
    <property type="molecule type" value="Genomic_DNA"/>
</dbReference>
<evidence type="ECO:0000256" key="2">
    <source>
        <dbReference type="ARBA" id="ARBA00022692"/>
    </source>
</evidence>
<feature type="transmembrane region" description="Helical" evidence="5">
    <location>
        <begin position="249"/>
        <end position="268"/>
    </location>
</feature>
<name>A0A0C3BJ03_HEBCY</name>
<accession>A0A0C3BJ03</accession>
<evidence type="ECO:0000256" key="4">
    <source>
        <dbReference type="ARBA" id="ARBA00023136"/>
    </source>
</evidence>
<evidence type="ECO:0000313" key="7">
    <source>
        <dbReference type="Proteomes" id="UP000053424"/>
    </source>
</evidence>